<comment type="caution">
    <text evidence="5">The sequence shown here is derived from an EMBL/GenBank/DDBJ whole genome shotgun (WGS) entry which is preliminary data.</text>
</comment>
<comment type="similarity">
    <text evidence="1">Belongs to the type-I restriction system S methylase family.</text>
</comment>
<keyword evidence="5" id="KW-0540">Nuclease</keyword>
<gene>
    <name evidence="5" type="ORF">DT603_00505</name>
</gene>
<keyword evidence="3" id="KW-0238">DNA-binding</keyword>
<name>A0ABX0A748_9GAMM</name>
<dbReference type="InterPro" id="IPR044946">
    <property type="entry name" value="Restrct_endonuc_typeI_TRD_sf"/>
</dbReference>
<dbReference type="Pfam" id="PF01420">
    <property type="entry name" value="Methylase_S"/>
    <property type="match status" value="2"/>
</dbReference>
<protein>
    <submittedName>
        <fullName evidence="5">Restriction endonuclease subunit S</fullName>
    </submittedName>
</protein>
<sequence>MSNGWHRATLKDLCVVDWGNTDLTKAAYVAGGEFLAVSAAGCDGRIGHKEHSKHTPVLSAIGAQCGKMFFPDEDFTAIKNTITLTPRDGQCTGRFLYYLLTFVELPQRGAGQPFISKGDIQSFAITFPSLHEQQRIVRILDDALAGIATAKANAEKNLRNARAIFEAHIQSVFTQHADGRKSTTLGEVIDLIVGFAFKSAKYTDNDDGVRLLRGDNIVQGRLRWDDVKKWSANDVEDYKRYWLREDDVVLAMDRPWVKAGLKRATIASDDLPALLVQRTASLRSRANIDSRFLMHLIGSEGFVRHILGVQTGIGVPHISGQQIKDFKFSLPTLAEQRQISNILESLRVETQRLESLYRRKLAALDALKKSLLHQAFSGQL</sequence>
<dbReference type="Proteomes" id="UP001429354">
    <property type="component" value="Unassembled WGS sequence"/>
</dbReference>
<evidence type="ECO:0000313" key="5">
    <source>
        <dbReference type="EMBL" id="NDK37326.1"/>
    </source>
</evidence>
<dbReference type="PANTHER" id="PTHR30408">
    <property type="entry name" value="TYPE-1 RESTRICTION ENZYME ECOKI SPECIFICITY PROTEIN"/>
    <property type="match status" value="1"/>
</dbReference>
<keyword evidence="5" id="KW-0255">Endonuclease</keyword>
<dbReference type="EMBL" id="QOVG01000001">
    <property type="protein sequence ID" value="NDK37326.1"/>
    <property type="molecule type" value="Genomic_DNA"/>
</dbReference>
<dbReference type="CDD" id="cd17259">
    <property type="entry name" value="RMtype1_S_StySKI-TRD2-CR2_like"/>
    <property type="match status" value="1"/>
</dbReference>
<reference evidence="5 6" key="1">
    <citation type="submission" date="2018-07" db="EMBL/GenBank/DDBJ databases">
        <title>Whole genome Sequencing of Pseudoxanthomonas gei KCTC 32298 (T).</title>
        <authorList>
            <person name="Kumar S."/>
            <person name="Bansal K."/>
            <person name="Kaur A."/>
            <person name="Patil P."/>
            <person name="Sharma S."/>
            <person name="Patil P.B."/>
        </authorList>
    </citation>
    <scope>NUCLEOTIDE SEQUENCE [LARGE SCALE GENOMIC DNA]</scope>
    <source>
        <strain evidence="5 6">KCTC 32298</strain>
    </source>
</reference>
<dbReference type="SUPFAM" id="SSF116734">
    <property type="entry name" value="DNA methylase specificity domain"/>
    <property type="match status" value="2"/>
</dbReference>
<keyword evidence="2" id="KW-0680">Restriction system</keyword>
<organism evidence="5 6">
    <name type="scientific">Pseudoxanthomonas gei</name>
    <dbReference type="NCBI Taxonomy" id="1383030"/>
    <lineage>
        <taxon>Bacteria</taxon>
        <taxon>Pseudomonadati</taxon>
        <taxon>Pseudomonadota</taxon>
        <taxon>Gammaproteobacteria</taxon>
        <taxon>Lysobacterales</taxon>
        <taxon>Lysobacteraceae</taxon>
        <taxon>Pseudoxanthomonas</taxon>
    </lineage>
</organism>
<proteinExistence type="inferred from homology"/>
<evidence type="ECO:0000259" key="4">
    <source>
        <dbReference type="Pfam" id="PF01420"/>
    </source>
</evidence>
<keyword evidence="6" id="KW-1185">Reference proteome</keyword>
<evidence type="ECO:0000256" key="3">
    <source>
        <dbReference type="ARBA" id="ARBA00023125"/>
    </source>
</evidence>
<accession>A0ABX0A748</accession>
<dbReference type="PANTHER" id="PTHR30408:SF12">
    <property type="entry name" value="TYPE I RESTRICTION ENZYME MJAVIII SPECIFICITY SUBUNIT"/>
    <property type="match status" value="1"/>
</dbReference>
<feature type="domain" description="Type I restriction modification DNA specificity" evidence="4">
    <location>
        <begin position="4"/>
        <end position="149"/>
    </location>
</feature>
<evidence type="ECO:0000256" key="2">
    <source>
        <dbReference type="ARBA" id="ARBA00022747"/>
    </source>
</evidence>
<dbReference type="Gene3D" id="3.90.220.20">
    <property type="entry name" value="DNA methylase specificity domains"/>
    <property type="match status" value="2"/>
</dbReference>
<evidence type="ECO:0000313" key="6">
    <source>
        <dbReference type="Proteomes" id="UP001429354"/>
    </source>
</evidence>
<evidence type="ECO:0000256" key="1">
    <source>
        <dbReference type="ARBA" id="ARBA00010923"/>
    </source>
</evidence>
<dbReference type="RefSeq" id="WP_162347897.1">
    <property type="nucleotide sequence ID" value="NZ_QOVG01000001.1"/>
</dbReference>
<feature type="domain" description="Type I restriction modification DNA specificity" evidence="4">
    <location>
        <begin position="182"/>
        <end position="348"/>
    </location>
</feature>
<keyword evidence="5" id="KW-0378">Hydrolase</keyword>
<dbReference type="InterPro" id="IPR052021">
    <property type="entry name" value="Type-I_RS_S_subunit"/>
</dbReference>
<dbReference type="GO" id="GO:0004519">
    <property type="term" value="F:endonuclease activity"/>
    <property type="evidence" value="ECO:0007669"/>
    <property type="project" value="UniProtKB-KW"/>
</dbReference>
<dbReference type="InterPro" id="IPR000055">
    <property type="entry name" value="Restrct_endonuc_typeI_TRD"/>
</dbReference>